<feature type="domain" description="KIB1-4 beta-propeller" evidence="1">
    <location>
        <begin position="6"/>
        <end position="83"/>
    </location>
</feature>
<evidence type="ECO:0000259" key="1">
    <source>
        <dbReference type="Pfam" id="PF03478"/>
    </source>
</evidence>
<keyword evidence="3" id="KW-1185">Reference proteome</keyword>
<protein>
    <recommendedName>
        <fullName evidence="1">KIB1-4 beta-propeller domain-containing protein</fullName>
    </recommendedName>
</protein>
<dbReference type="AlphaFoldDB" id="A0A8X7VF40"/>
<sequence length="219" mass="24041">MKELDGSTMHLTNMFNPCASLSSHEVITLPPSDDSETLISSISLSASPNQQKEEDCVVAARSSLGFLILCRPGDSAWTRVEAPFCTPYLMYSERDGGPLEDLKSSSGFPPVSLYTSFPSSSSVISSYTKKSKSFMVFRQDPERKTSSYTEDIGDLCIFVGNSEAICISATEYPGLEANSVYYADFSIRFGFYNLSSNTLHDLTDEAVASSLYMWLAPLQ</sequence>
<reference evidence="2 3" key="1">
    <citation type="submission" date="2020-02" db="EMBL/GenBank/DDBJ databases">
        <authorList>
            <person name="Ma Q."/>
            <person name="Huang Y."/>
            <person name="Song X."/>
            <person name="Pei D."/>
        </authorList>
    </citation>
    <scope>NUCLEOTIDE SEQUENCE [LARGE SCALE GENOMIC DNA]</scope>
    <source>
        <strain evidence="2">Sxm20200214</strain>
        <tissue evidence="2">Leaf</tissue>
    </source>
</reference>
<dbReference type="InterPro" id="IPR050942">
    <property type="entry name" value="F-box_BR-signaling"/>
</dbReference>
<dbReference type="Proteomes" id="UP000886595">
    <property type="component" value="Unassembled WGS sequence"/>
</dbReference>
<organism evidence="2 3">
    <name type="scientific">Brassica carinata</name>
    <name type="common">Ethiopian mustard</name>
    <name type="synonym">Abyssinian cabbage</name>
    <dbReference type="NCBI Taxonomy" id="52824"/>
    <lineage>
        <taxon>Eukaryota</taxon>
        <taxon>Viridiplantae</taxon>
        <taxon>Streptophyta</taxon>
        <taxon>Embryophyta</taxon>
        <taxon>Tracheophyta</taxon>
        <taxon>Spermatophyta</taxon>
        <taxon>Magnoliopsida</taxon>
        <taxon>eudicotyledons</taxon>
        <taxon>Gunneridae</taxon>
        <taxon>Pentapetalae</taxon>
        <taxon>rosids</taxon>
        <taxon>malvids</taxon>
        <taxon>Brassicales</taxon>
        <taxon>Brassicaceae</taxon>
        <taxon>Brassiceae</taxon>
        <taxon>Brassica</taxon>
    </lineage>
</organism>
<evidence type="ECO:0000313" key="2">
    <source>
        <dbReference type="EMBL" id="KAG2310280.1"/>
    </source>
</evidence>
<feature type="domain" description="KIB1-4 beta-propeller" evidence="1">
    <location>
        <begin position="128"/>
        <end position="193"/>
    </location>
</feature>
<accession>A0A8X7VF40</accession>
<comment type="caution">
    <text evidence="2">The sequence shown here is derived from an EMBL/GenBank/DDBJ whole genome shotgun (WGS) entry which is preliminary data.</text>
</comment>
<evidence type="ECO:0000313" key="3">
    <source>
        <dbReference type="Proteomes" id="UP000886595"/>
    </source>
</evidence>
<dbReference type="PANTHER" id="PTHR44259:SF105">
    <property type="entry name" value="DUF295 DOMAIN-CONTAINING PROTEIN"/>
    <property type="match status" value="1"/>
</dbReference>
<gene>
    <name evidence="2" type="ORF">Bca52824_021837</name>
</gene>
<dbReference type="OrthoDB" id="642536at2759"/>
<dbReference type="InterPro" id="IPR005174">
    <property type="entry name" value="KIB1-4_b-propeller"/>
</dbReference>
<name>A0A8X7VF40_BRACI</name>
<dbReference type="EMBL" id="JAAMPC010000005">
    <property type="protein sequence ID" value="KAG2310280.1"/>
    <property type="molecule type" value="Genomic_DNA"/>
</dbReference>
<dbReference type="PANTHER" id="PTHR44259">
    <property type="entry name" value="OS07G0183000 PROTEIN-RELATED"/>
    <property type="match status" value="1"/>
</dbReference>
<dbReference type="Pfam" id="PF03478">
    <property type="entry name" value="Beta-prop_KIB1-4"/>
    <property type="match status" value="2"/>
</dbReference>
<proteinExistence type="predicted"/>